<comment type="caution">
    <text evidence="1">The sequence shown here is derived from an EMBL/GenBank/DDBJ whole genome shotgun (WGS) entry which is preliminary data.</text>
</comment>
<evidence type="ECO:0000313" key="2">
    <source>
        <dbReference type="Proteomes" id="UP000664859"/>
    </source>
</evidence>
<gene>
    <name evidence="1" type="ORF">JKP88DRAFT_146856</name>
</gene>
<keyword evidence="2" id="KW-1185">Reference proteome</keyword>
<proteinExistence type="predicted"/>
<dbReference type="PANTHER" id="PTHR13132">
    <property type="entry name" value="ALPHA- 1,6 -FUCOSYLTRANSFERASE"/>
    <property type="match status" value="1"/>
</dbReference>
<sequence>PNFRPEGKADARLVFTEEVQNDIWQHQNPSSCEGQQYLQLLPHNDGGLGSLLHVATVALACAMQQNAILVYHADYGARFSHGSFCAPDSSNLDCFFMPVSNCSAYVADSNLTQLPIPLVRKRRLEVPEKWRQRWAETRQTADLLYWWRAQAVSYVARLNPPTSRELITRRLAHAAAGTAPLPLPDDTVSMHVRHGDKAFEMVLRSWQEHRTRADELAMARHFEGRTLFLSTEDPEVVTEARADGTSASKCLPNPGIPAPLCTDSPRHRVLAFDDLILFSLENLLLALEATHFVGSRGSNWNRLIDELRMLWPGDLKSCCAPYAEVGCNPPQH</sequence>
<feature type="non-terminal residue" evidence="1">
    <location>
        <position position="1"/>
    </location>
</feature>
<name>A0A836CN48_9STRA</name>
<evidence type="ECO:0008006" key="3">
    <source>
        <dbReference type="Google" id="ProtNLM"/>
    </source>
</evidence>
<reference evidence="1" key="1">
    <citation type="submission" date="2021-02" db="EMBL/GenBank/DDBJ databases">
        <title>First Annotated Genome of the Yellow-green Alga Tribonema minus.</title>
        <authorList>
            <person name="Mahan K.M."/>
        </authorList>
    </citation>
    <scope>NUCLEOTIDE SEQUENCE</scope>
    <source>
        <strain evidence="1">UTEX B ZZ1240</strain>
    </source>
</reference>
<dbReference type="AlphaFoldDB" id="A0A836CN48"/>
<dbReference type="GO" id="GO:0046921">
    <property type="term" value="F:alpha-(1-&gt;6)-fucosyltransferase activity"/>
    <property type="evidence" value="ECO:0007669"/>
    <property type="project" value="TreeGrafter"/>
</dbReference>
<evidence type="ECO:0000313" key="1">
    <source>
        <dbReference type="EMBL" id="KAG5189461.1"/>
    </source>
</evidence>
<organism evidence="1 2">
    <name type="scientific">Tribonema minus</name>
    <dbReference type="NCBI Taxonomy" id="303371"/>
    <lineage>
        <taxon>Eukaryota</taxon>
        <taxon>Sar</taxon>
        <taxon>Stramenopiles</taxon>
        <taxon>Ochrophyta</taxon>
        <taxon>PX clade</taxon>
        <taxon>Xanthophyceae</taxon>
        <taxon>Tribonematales</taxon>
        <taxon>Tribonemataceae</taxon>
        <taxon>Tribonema</taxon>
    </lineage>
</organism>
<protein>
    <recommendedName>
        <fullName evidence="3">Fucosyltransferase</fullName>
    </recommendedName>
</protein>
<dbReference type="GO" id="GO:0006487">
    <property type="term" value="P:protein N-linked glycosylation"/>
    <property type="evidence" value="ECO:0007669"/>
    <property type="project" value="TreeGrafter"/>
</dbReference>
<dbReference type="PANTHER" id="PTHR13132:SF29">
    <property type="entry name" value="ALPHA-(1,6)-FUCOSYLTRANSFERASE"/>
    <property type="match status" value="1"/>
</dbReference>
<feature type="non-terminal residue" evidence="1">
    <location>
        <position position="332"/>
    </location>
</feature>
<dbReference type="OrthoDB" id="46632at2759"/>
<accession>A0A836CN48</accession>
<dbReference type="Proteomes" id="UP000664859">
    <property type="component" value="Unassembled WGS sequence"/>
</dbReference>
<dbReference type="EMBL" id="JAFCMP010000050">
    <property type="protein sequence ID" value="KAG5189461.1"/>
    <property type="molecule type" value="Genomic_DNA"/>
</dbReference>